<accession>A0ABV7RZE4</accession>
<evidence type="ECO:0000313" key="1">
    <source>
        <dbReference type="EMBL" id="MFC3570024.1"/>
    </source>
</evidence>
<comment type="caution">
    <text evidence="1">The sequence shown here is derived from an EMBL/GenBank/DDBJ whole genome shotgun (WGS) entry which is preliminary data.</text>
</comment>
<sequence>MSNLFWLTDARMACLQPLLFQGEEIRKQAGGFALTNGQKHALAAGEF</sequence>
<evidence type="ECO:0000313" key="2">
    <source>
        <dbReference type="Proteomes" id="UP001595596"/>
    </source>
</evidence>
<dbReference type="Proteomes" id="UP001595596">
    <property type="component" value="Unassembled WGS sequence"/>
</dbReference>
<protein>
    <submittedName>
        <fullName evidence="1">Uncharacterized protein</fullName>
    </submittedName>
</protein>
<dbReference type="RefSeq" id="WP_379030588.1">
    <property type="nucleotide sequence ID" value="NZ_JBHRXE010000031.1"/>
</dbReference>
<organism evidence="1 2">
    <name type="scientific">Paracoccus simplex</name>
    <dbReference type="NCBI Taxonomy" id="2086346"/>
    <lineage>
        <taxon>Bacteria</taxon>
        <taxon>Pseudomonadati</taxon>
        <taxon>Pseudomonadota</taxon>
        <taxon>Alphaproteobacteria</taxon>
        <taxon>Rhodobacterales</taxon>
        <taxon>Paracoccaceae</taxon>
        <taxon>Paracoccus</taxon>
    </lineage>
</organism>
<keyword evidence="2" id="KW-1185">Reference proteome</keyword>
<dbReference type="EMBL" id="JBHRXE010000031">
    <property type="protein sequence ID" value="MFC3570024.1"/>
    <property type="molecule type" value="Genomic_DNA"/>
</dbReference>
<proteinExistence type="predicted"/>
<name>A0ABV7RZE4_9RHOB</name>
<gene>
    <name evidence="1" type="ORF">ACFOMP_11240</name>
</gene>
<reference evidence="2" key="1">
    <citation type="journal article" date="2019" name="Int. J. Syst. Evol. Microbiol.">
        <title>The Global Catalogue of Microorganisms (GCM) 10K type strain sequencing project: providing services to taxonomists for standard genome sequencing and annotation.</title>
        <authorList>
            <consortium name="The Broad Institute Genomics Platform"/>
            <consortium name="The Broad Institute Genome Sequencing Center for Infectious Disease"/>
            <person name="Wu L."/>
            <person name="Ma J."/>
        </authorList>
    </citation>
    <scope>NUCLEOTIDE SEQUENCE [LARGE SCALE GENOMIC DNA]</scope>
    <source>
        <strain evidence="2">VKM B-3226</strain>
    </source>
</reference>